<comment type="caution">
    <text evidence="2">The sequence shown here is derived from an EMBL/GenBank/DDBJ whole genome shotgun (WGS) entry which is preliminary data.</text>
</comment>
<feature type="region of interest" description="Disordered" evidence="1">
    <location>
        <begin position="1"/>
        <end position="48"/>
    </location>
</feature>
<name>X8DK98_MYCXE</name>
<accession>X8DK98</accession>
<gene>
    <name evidence="2" type="ORF">I553_3936</name>
</gene>
<protein>
    <submittedName>
        <fullName evidence="2">Uncharacterized protein</fullName>
    </submittedName>
</protein>
<dbReference type="AlphaFoldDB" id="X8DK98"/>
<evidence type="ECO:0000313" key="2">
    <source>
        <dbReference type="EMBL" id="EUA68471.1"/>
    </source>
</evidence>
<organism evidence="2">
    <name type="scientific">Mycobacterium xenopi 4042</name>
    <dbReference type="NCBI Taxonomy" id="1299334"/>
    <lineage>
        <taxon>Bacteria</taxon>
        <taxon>Bacillati</taxon>
        <taxon>Actinomycetota</taxon>
        <taxon>Actinomycetes</taxon>
        <taxon>Mycobacteriales</taxon>
        <taxon>Mycobacteriaceae</taxon>
        <taxon>Mycobacterium</taxon>
    </lineage>
</organism>
<sequence>MGRVTGLAGWPERGELVGDPQSGVGEAVQRGRRPRCGRLGDGAGLGDDARRASTRCRLVASTW</sequence>
<dbReference type="EMBL" id="JAOB01000014">
    <property type="protein sequence ID" value="EUA68471.1"/>
    <property type="molecule type" value="Genomic_DNA"/>
</dbReference>
<evidence type="ECO:0000256" key="1">
    <source>
        <dbReference type="SAM" id="MobiDB-lite"/>
    </source>
</evidence>
<proteinExistence type="predicted"/>
<reference evidence="2" key="1">
    <citation type="submission" date="2014-01" db="EMBL/GenBank/DDBJ databases">
        <authorList>
            <person name="Brown-Elliot B."/>
            <person name="Wallace R."/>
            <person name="Lenaerts A."/>
            <person name="Ordway D."/>
            <person name="DeGroote M.A."/>
            <person name="Parker T."/>
            <person name="Sizemore C."/>
            <person name="Tallon L.J."/>
            <person name="Sadzewicz L.K."/>
            <person name="Sengamalay N."/>
            <person name="Fraser C.M."/>
            <person name="Hine E."/>
            <person name="Shefchek K.A."/>
            <person name="Das S.P."/>
            <person name="Tettelin H."/>
        </authorList>
    </citation>
    <scope>NUCLEOTIDE SEQUENCE [LARGE SCALE GENOMIC DNA]</scope>
    <source>
        <strain evidence="2">4042</strain>
    </source>
</reference>